<dbReference type="EMBL" id="FTMD01000003">
    <property type="protein sequence ID" value="SIQ20988.1"/>
    <property type="molecule type" value="Genomic_DNA"/>
</dbReference>
<keyword evidence="2 5" id="KW-0238">DNA-binding</keyword>
<keyword evidence="1" id="KW-0805">Transcription regulation</keyword>
<dbReference type="PROSITE" id="PS50995">
    <property type="entry name" value="HTH_MARR_2"/>
    <property type="match status" value="1"/>
</dbReference>
<keyword evidence="3" id="KW-0804">Transcription</keyword>
<keyword evidence="6" id="KW-1185">Reference proteome</keyword>
<dbReference type="Pfam" id="PF01047">
    <property type="entry name" value="MarR"/>
    <property type="match status" value="1"/>
</dbReference>
<dbReference type="PANTHER" id="PTHR42756:SF1">
    <property type="entry name" value="TRANSCRIPTIONAL REPRESSOR OF EMRAB OPERON"/>
    <property type="match status" value="1"/>
</dbReference>
<accession>A0A1N6QWR3</accession>
<dbReference type="InterPro" id="IPR036390">
    <property type="entry name" value="WH_DNA-bd_sf"/>
</dbReference>
<evidence type="ECO:0000313" key="5">
    <source>
        <dbReference type="EMBL" id="SIQ20988.1"/>
    </source>
</evidence>
<dbReference type="AlphaFoldDB" id="A0A1N6QWR3"/>
<reference evidence="6" key="1">
    <citation type="submission" date="2017-01" db="EMBL/GenBank/DDBJ databases">
        <authorList>
            <person name="Varghese N."/>
            <person name="Submissions S."/>
        </authorList>
    </citation>
    <scope>NUCLEOTIDE SEQUENCE [LARGE SCALE GENOMIC DNA]</scope>
    <source>
        <strain evidence="6">ATCC 51758</strain>
    </source>
</reference>
<sequence>MTRIELGFSLLLADAARLMRHSFTTNLQGSPLTLARARMLIHLERNEGIRQVDLAELLEIQPMTLVRMIDQLTSEGLVERRTDPADRRAHRLYLTDAARPQLDIIAEAGTAVREKALVGLDEAEQAQLIAALQQVCRNLSGS</sequence>
<evidence type="ECO:0000256" key="3">
    <source>
        <dbReference type="ARBA" id="ARBA00023163"/>
    </source>
</evidence>
<evidence type="ECO:0000256" key="2">
    <source>
        <dbReference type="ARBA" id="ARBA00023125"/>
    </source>
</evidence>
<dbReference type="GO" id="GO:0003700">
    <property type="term" value="F:DNA-binding transcription factor activity"/>
    <property type="evidence" value="ECO:0007669"/>
    <property type="project" value="InterPro"/>
</dbReference>
<dbReference type="SMART" id="SM00347">
    <property type="entry name" value="HTH_MARR"/>
    <property type="match status" value="1"/>
</dbReference>
<feature type="domain" description="HTH marR-type" evidence="4">
    <location>
        <begin position="5"/>
        <end position="137"/>
    </location>
</feature>
<dbReference type="STRING" id="34027.SAMN05421829_1033"/>
<dbReference type="GO" id="GO:0003677">
    <property type="term" value="F:DNA binding"/>
    <property type="evidence" value="ECO:0007669"/>
    <property type="project" value="UniProtKB-KW"/>
</dbReference>
<dbReference type="InterPro" id="IPR036388">
    <property type="entry name" value="WH-like_DNA-bd_sf"/>
</dbReference>
<protein>
    <submittedName>
        <fullName evidence="5">DNA-binding transcriptional regulator, MarR family</fullName>
    </submittedName>
</protein>
<proteinExistence type="predicted"/>
<name>A0A1N6QWR3_9RHOO</name>
<evidence type="ECO:0000313" key="6">
    <source>
        <dbReference type="Proteomes" id="UP000186819"/>
    </source>
</evidence>
<organism evidence="5 6">
    <name type="scientific">Aromatoleum tolulyticum</name>
    <dbReference type="NCBI Taxonomy" id="34027"/>
    <lineage>
        <taxon>Bacteria</taxon>
        <taxon>Pseudomonadati</taxon>
        <taxon>Pseudomonadota</taxon>
        <taxon>Betaproteobacteria</taxon>
        <taxon>Rhodocyclales</taxon>
        <taxon>Rhodocyclaceae</taxon>
        <taxon>Aromatoleum</taxon>
    </lineage>
</organism>
<dbReference type="SUPFAM" id="SSF46785">
    <property type="entry name" value="Winged helix' DNA-binding domain"/>
    <property type="match status" value="1"/>
</dbReference>
<dbReference type="PANTHER" id="PTHR42756">
    <property type="entry name" value="TRANSCRIPTIONAL REGULATOR, MARR"/>
    <property type="match status" value="1"/>
</dbReference>
<dbReference type="Proteomes" id="UP000186819">
    <property type="component" value="Unassembled WGS sequence"/>
</dbReference>
<dbReference type="RefSeq" id="WP_212566863.1">
    <property type="nucleotide sequence ID" value="NZ_FTMD01000003.1"/>
</dbReference>
<dbReference type="Gene3D" id="1.10.10.10">
    <property type="entry name" value="Winged helix-like DNA-binding domain superfamily/Winged helix DNA-binding domain"/>
    <property type="match status" value="1"/>
</dbReference>
<evidence type="ECO:0000256" key="1">
    <source>
        <dbReference type="ARBA" id="ARBA00023015"/>
    </source>
</evidence>
<dbReference type="PRINTS" id="PR00598">
    <property type="entry name" value="HTHMARR"/>
</dbReference>
<gene>
    <name evidence="5" type="ORF">SAMN05421829_1033</name>
</gene>
<dbReference type="InterPro" id="IPR000835">
    <property type="entry name" value="HTH_MarR-typ"/>
</dbReference>
<evidence type="ECO:0000259" key="4">
    <source>
        <dbReference type="PROSITE" id="PS50995"/>
    </source>
</evidence>